<dbReference type="PANTHER" id="PTHR42760:SF83">
    <property type="entry name" value="(3R)-3-HYDROXYACYL-COA DEHYDROGENASE"/>
    <property type="match status" value="1"/>
</dbReference>
<comment type="similarity">
    <text evidence="1">Belongs to the short-chain dehydrogenases/reductases (SDR) family.</text>
</comment>
<dbReference type="GO" id="GO:0004316">
    <property type="term" value="F:3-oxoacyl-[acyl-carrier-protein] reductase (NADPH) activity"/>
    <property type="evidence" value="ECO:0007669"/>
    <property type="project" value="UniProtKB-EC"/>
</dbReference>
<evidence type="ECO:0000256" key="1">
    <source>
        <dbReference type="ARBA" id="ARBA00006484"/>
    </source>
</evidence>
<dbReference type="Pfam" id="PF13561">
    <property type="entry name" value="adh_short_C2"/>
    <property type="match status" value="1"/>
</dbReference>
<proteinExistence type="inferred from homology"/>
<evidence type="ECO:0000256" key="2">
    <source>
        <dbReference type="ARBA" id="ARBA00023002"/>
    </source>
</evidence>
<feature type="domain" description="Ketoreductase" evidence="3">
    <location>
        <begin position="6"/>
        <end position="189"/>
    </location>
</feature>
<dbReference type="AlphaFoldDB" id="A0A841RGM6"/>
<keyword evidence="5" id="KW-1185">Reference proteome</keyword>
<dbReference type="PRINTS" id="PR00080">
    <property type="entry name" value="SDRFAMILY"/>
</dbReference>
<reference evidence="4 5" key="1">
    <citation type="submission" date="2020-08" db="EMBL/GenBank/DDBJ databases">
        <title>Genomic Encyclopedia of Type Strains, Phase IV (KMG-IV): sequencing the most valuable type-strain genomes for metagenomic binning, comparative biology and taxonomic classification.</title>
        <authorList>
            <person name="Goeker M."/>
        </authorList>
    </citation>
    <scope>NUCLEOTIDE SEQUENCE [LARGE SCALE GENOMIC DNA]</scope>
    <source>
        <strain evidence="4 5">DSM 2461</strain>
    </source>
</reference>
<dbReference type="NCBIfam" id="NF009466">
    <property type="entry name" value="PRK12826.1-2"/>
    <property type="match status" value="1"/>
</dbReference>
<dbReference type="PRINTS" id="PR00081">
    <property type="entry name" value="GDHRDH"/>
</dbReference>
<dbReference type="InterPro" id="IPR057326">
    <property type="entry name" value="KR_dom"/>
</dbReference>
<dbReference type="Proteomes" id="UP000587760">
    <property type="component" value="Unassembled WGS sequence"/>
</dbReference>
<evidence type="ECO:0000313" key="5">
    <source>
        <dbReference type="Proteomes" id="UP000587760"/>
    </source>
</evidence>
<dbReference type="InterPro" id="IPR036291">
    <property type="entry name" value="NAD(P)-bd_dom_sf"/>
</dbReference>
<dbReference type="InterPro" id="IPR002347">
    <property type="entry name" value="SDR_fam"/>
</dbReference>
<dbReference type="PANTHER" id="PTHR42760">
    <property type="entry name" value="SHORT-CHAIN DEHYDROGENASES/REDUCTASES FAMILY MEMBER"/>
    <property type="match status" value="1"/>
</dbReference>
<dbReference type="RefSeq" id="WP_184748777.1">
    <property type="nucleotide sequence ID" value="NZ_JACHGJ010000013.1"/>
</dbReference>
<dbReference type="NCBIfam" id="NF005559">
    <property type="entry name" value="PRK07231.1"/>
    <property type="match status" value="1"/>
</dbReference>
<dbReference type="SUPFAM" id="SSF51735">
    <property type="entry name" value="NAD(P)-binding Rossmann-fold domains"/>
    <property type="match status" value="1"/>
</dbReference>
<dbReference type="Gene3D" id="3.40.50.720">
    <property type="entry name" value="NAD(P)-binding Rossmann-like Domain"/>
    <property type="match status" value="1"/>
</dbReference>
<gene>
    <name evidence="4" type="ORF">HNR50_004241</name>
</gene>
<accession>A0A841RGM6</accession>
<dbReference type="GO" id="GO:0048038">
    <property type="term" value="F:quinone binding"/>
    <property type="evidence" value="ECO:0007669"/>
    <property type="project" value="TreeGrafter"/>
</dbReference>
<dbReference type="InterPro" id="IPR020904">
    <property type="entry name" value="Sc_DH/Rdtase_CS"/>
</dbReference>
<dbReference type="FunFam" id="3.40.50.720:FF:000173">
    <property type="entry name" value="3-oxoacyl-[acyl-carrier protein] reductase"/>
    <property type="match status" value="1"/>
</dbReference>
<sequence length="245" mass="25971">MSVKDLVCVVTGGGRGIGRTIVEQFAAEGAKMVIATDVSDATFAEMEKANSNVRGYVLDVQNSEAIAAFTDEMVGQFGSIDVLVNNAGVTRDNLIQKMSEEDWDFVLNINLKGVFNMTKYIAPKMMEKGAGSIINMSSVVGVYGNVGQSNYAASKGGVISMTKTWAKEFARKGARVRVNAVAPGFIRTPMTDAVPQKVLDLMESNTALGRLGEPEDIANAVTFLAGDKSAFVTGQILGVDGGLKI</sequence>
<evidence type="ECO:0000313" key="4">
    <source>
        <dbReference type="EMBL" id="MBB6482541.1"/>
    </source>
</evidence>
<protein>
    <submittedName>
        <fullName evidence="4">3-oxoacyl-[acyl-carrier protein] reductase</fullName>
        <ecNumber evidence="4">1.1.1.100</ecNumber>
    </submittedName>
</protein>
<dbReference type="EC" id="1.1.1.100" evidence="4"/>
<dbReference type="GO" id="GO:0006633">
    <property type="term" value="P:fatty acid biosynthetic process"/>
    <property type="evidence" value="ECO:0007669"/>
    <property type="project" value="TreeGrafter"/>
</dbReference>
<comment type="caution">
    <text evidence="4">The sequence shown here is derived from an EMBL/GenBank/DDBJ whole genome shotgun (WGS) entry which is preliminary data.</text>
</comment>
<dbReference type="EMBL" id="JACHGJ010000013">
    <property type="protein sequence ID" value="MBB6482541.1"/>
    <property type="molecule type" value="Genomic_DNA"/>
</dbReference>
<organism evidence="4 5">
    <name type="scientific">Spirochaeta isovalerica</name>
    <dbReference type="NCBI Taxonomy" id="150"/>
    <lineage>
        <taxon>Bacteria</taxon>
        <taxon>Pseudomonadati</taxon>
        <taxon>Spirochaetota</taxon>
        <taxon>Spirochaetia</taxon>
        <taxon>Spirochaetales</taxon>
        <taxon>Spirochaetaceae</taxon>
        <taxon>Spirochaeta</taxon>
    </lineage>
</organism>
<dbReference type="PROSITE" id="PS00061">
    <property type="entry name" value="ADH_SHORT"/>
    <property type="match status" value="1"/>
</dbReference>
<dbReference type="SMART" id="SM00822">
    <property type="entry name" value="PKS_KR"/>
    <property type="match status" value="1"/>
</dbReference>
<name>A0A841RGM6_9SPIO</name>
<evidence type="ECO:0000259" key="3">
    <source>
        <dbReference type="SMART" id="SM00822"/>
    </source>
</evidence>
<keyword evidence="2 4" id="KW-0560">Oxidoreductase</keyword>